<evidence type="ECO:0000313" key="2">
    <source>
        <dbReference type="Proteomes" id="UP000240638"/>
    </source>
</evidence>
<name>A0A2T3Y115_9BURK</name>
<proteinExistence type="predicted"/>
<comment type="caution">
    <text evidence="1">The sequence shown here is derived from an EMBL/GenBank/DDBJ whole genome shotgun (WGS) entry which is preliminary data.</text>
</comment>
<organism evidence="1 2">
    <name type="scientific">Trinickia symbiotica</name>
    <dbReference type="NCBI Taxonomy" id="863227"/>
    <lineage>
        <taxon>Bacteria</taxon>
        <taxon>Pseudomonadati</taxon>
        <taxon>Pseudomonadota</taxon>
        <taxon>Betaproteobacteria</taxon>
        <taxon>Burkholderiales</taxon>
        <taxon>Burkholderiaceae</taxon>
        <taxon>Trinickia</taxon>
    </lineage>
</organism>
<dbReference type="AlphaFoldDB" id="A0A2T3Y115"/>
<dbReference type="Proteomes" id="UP000240638">
    <property type="component" value="Unassembled WGS sequence"/>
</dbReference>
<reference evidence="1 2" key="1">
    <citation type="submission" date="2018-03" db="EMBL/GenBank/DDBJ databases">
        <title>Whole genome analyses suggest that Burkholderia sensu lato contains two further novel genera in the rhizoxinica-symbiotica group Mycetohabitans gen. nov., and Trinickia gen. nov.: implications for the evolution of diazotrophy and nodulation in the Burkholderiaceae.</title>
        <authorList>
            <person name="Estrada De Los Santos P."/>
            <person name="Palmer M."/>
            <person name="Chavez-Ramirez B."/>
            <person name="Steenkamp E.T."/>
            <person name="Hirsch A.M."/>
            <person name="Manyaka P."/>
            <person name="Maluk M."/>
            <person name="Lafos M."/>
            <person name="Crook M."/>
            <person name="Gross E."/>
            <person name="Simon M.F."/>
            <person name="Bueno Dos Reis Junior F."/>
            <person name="Poole P.S."/>
            <person name="Venter S.N."/>
            <person name="James E.K."/>
        </authorList>
    </citation>
    <scope>NUCLEOTIDE SEQUENCE [LARGE SCALE GENOMIC DNA]</scope>
    <source>
        <strain evidence="1 2">JPY-366</strain>
    </source>
</reference>
<sequence length="67" mass="7418">MGLVRNIVQRYTVKRGSEQGFGVDEKVAHHCVDRPAIAASISPGGPGETYSEDATHWLAHFRYYVVS</sequence>
<gene>
    <name evidence="1" type="ORF">C9I57_01165</name>
</gene>
<protein>
    <submittedName>
        <fullName evidence="1">Uncharacterized protein</fullName>
    </submittedName>
</protein>
<evidence type="ECO:0000313" key="1">
    <source>
        <dbReference type="EMBL" id="PTB22431.1"/>
    </source>
</evidence>
<dbReference type="EMBL" id="PYUC01000001">
    <property type="protein sequence ID" value="PTB22431.1"/>
    <property type="molecule type" value="Genomic_DNA"/>
</dbReference>
<accession>A0A2T3Y115</accession>